<dbReference type="Proteomes" id="UP000152474">
    <property type="component" value="Segment"/>
</dbReference>
<gene>
    <name evidence="2" type="primary">U52</name>
</gene>
<dbReference type="OrthoDB" id="9235at10239"/>
<protein>
    <submittedName>
        <fullName evidence="2">Protein UL79</fullName>
    </submittedName>
</protein>
<dbReference type="EMBL" id="KF921519">
    <property type="protein sequence ID" value="AHC02775.1"/>
    <property type="molecule type" value="Genomic_DNA"/>
</dbReference>
<dbReference type="KEGG" id="vg:20098560"/>
<organism evidence="2 3">
    <name type="scientific">Elephant endotheliotropic herpesvirus 5</name>
    <dbReference type="NCBI Taxonomy" id="768738"/>
    <lineage>
        <taxon>Viruses</taxon>
        <taxon>Duplodnaviria</taxon>
        <taxon>Heunggongvirae</taxon>
        <taxon>Peploviricota</taxon>
        <taxon>Herviviricetes</taxon>
        <taxon>Herpesvirales</taxon>
        <taxon>Orthoherpesviridae</taxon>
        <taxon>Betaherpesvirinae</taxon>
        <taxon>Proboscivirus</taxon>
    </lineage>
</organism>
<dbReference type="Pfam" id="PF03049">
    <property type="entry name" value="Herpes_UL79"/>
    <property type="match status" value="1"/>
</dbReference>
<accession>A0A075CYB8</accession>
<keyword evidence="3" id="KW-1185">Reference proteome</keyword>
<reference evidence="2 3" key="1">
    <citation type="submission" date="2013-11" db="EMBL/GenBank/DDBJ databases">
        <title>Genome sequence of elephant endotheliotropic herpesvirus 5.</title>
        <authorList>
            <person name="Wilkie G.S."/>
            <person name="Davison A.J."/>
            <person name="Denk D."/>
            <person name="Kerr K."/>
            <person name="Redrobe S."/>
            <person name="Steinbach F."/>
            <person name="Dastjerdi A."/>
        </authorList>
    </citation>
    <scope>NUCLEOTIDE SEQUENCE [LARGE SCALE GENOMIC DNA]</scope>
    <source>
        <strain evidence="2 3">Vijay</strain>
    </source>
</reference>
<dbReference type="RefSeq" id="YP_009051997.1">
    <property type="nucleotide sequence ID" value="NC_024696.1"/>
</dbReference>
<comment type="similarity">
    <text evidence="1">Belongs to the herpesviridae UL79 family.</text>
</comment>
<proteinExistence type="inferred from homology"/>
<evidence type="ECO:0000256" key="1">
    <source>
        <dbReference type="ARBA" id="ARBA00005714"/>
    </source>
</evidence>
<sequence>MARVGAHLIVQDSFKHLIMQITDKLFTKPSLGVLKFEELKIIHMGCQTVFMRGVLTLLTRECFWNTGNDDIRILSRNIPISYWLEIHDLLKRFFPGKDPWIFSDAYAEDTLQHLRKQNASVRLYQEYMLSKLGLYVPLPNFLRNDINLLFHLGTISQHRLFKTFVIFQKYWGLDAYEPIIRTIVRKAWFFFLILWGQLRVDKNVFCEQDCGHEAGIISYLQSDYLSFMGIHQIEISIDKKSFPDVFNITDIKSLI</sequence>
<name>A0A075CYB8_9BETA</name>
<dbReference type="InterPro" id="IPR004290">
    <property type="entry name" value="Herpes_UL79"/>
</dbReference>
<evidence type="ECO:0000313" key="2">
    <source>
        <dbReference type="EMBL" id="AHC02775.1"/>
    </source>
</evidence>
<evidence type="ECO:0000313" key="3">
    <source>
        <dbReference type="Proteomes" id="UP000152474"/>
    </source>
</evidence>
<dbReference type="GeneID" id="20098560"/>